<dbReference type="Pfam" id="PF00106">
    <property type="entry name" value="adh_short"/>
    <property type="match status" value="1"/>
</dbReference>
<dbReference type="AlphaFoldDB" id="A0A1M6QZV6"/>
<sequence>MNSTPVVLPDLTGRTAVVTGANSGLGLETARVLARRGARVVLAVRDEERGRAAAADLPGETEVRRLDLADLSSVRGFAASWSGGLHLLVNNAGVMAVPRSRTVDGFERQFATNHLGHFALTNLLLEHITGRVVTLSSGLHAAARRINFDDVDFERGYTPYRAYNQSKLANLLFTLELQRRLTESGSPVLAVAAHPGYAATNLQSHGAGAVSRTLLTGIGNRLFAQSAAAGALPTLYAATQEVPPAGFFGPRWLAGGAPGPSWRSPAARDAGAARRLWELSEERTGVSFPLRG</sequence>
<dbReference type="RefSeq" id="WP_073381469.1">
    <property type="nucleotide sequence ID" value="NZ_FQZK01000016.1"/>
</dbReference>
<dbReference type="NCBIfam" id="NF004846">
    <property type="entry name" value="PRK06197.1"/>
    <property type="match status" value="1"/>
</dbReference>
<dbReference type="OrthoDB" id="4577644at2"/>
<dbReference type="PANTHER" id="PTHR43157">
    <property type="entry name" value="PHOSPHATIDYLINOSITOL-GLYCAN BIOSYNTHESIS CLASS F PROTEIN-RELATED"/>
    <property type="match status" value="1"/>
</dbReference>
<organism evidence="3 4">
    <name type="scientific">Nocardiopsis flavescens</name>
    <dbReference type="NCBI Taxonomy" id="758803"/>
    <lineage>
        <taxon>Bacteria</taxon>
        <taxon>Bacillati</taxon>
        <taxon>Actinomycetota</taxon>
        <taxon>Actinomycetes</taxon>
        <taxon>Streptosporangiales</taxon>
        <taxon>Nocardiopsidaceae</taxon>
        <taxon>Nocardiopsis</taxon>
    </lineage>
</organism>
<dbReference type="EMBL" id="FQZK01000016">
    <property type="protein sequence ID" value="SHK25680.1"/>
    <property type="molecule type" value="Genomic_DNA"/>
</dbReference>
<dbReference type="PRINTS" id="PR00080">
    <property type="entry name" value="SDRFAMILY"/>
</dbReference>
<dbReference type="SUPFAM" id="SSF51735">
    <property type="entry name" value="NAD(P)-binding Rossmann-fold domains"/>
    <property type="match status" value="1"/>
</dbReference>
<evidence type="ECO:0000256" key="1">
    <source>
        <dbReference type="ARBA" id="ARBA00023002"/>
    </source>
</evidence>
<dbReference type="GO" id="GO:0016491">
    <property type="term" value="F:oxidoreductase activity"/>
    <property type="evidence" value="ECO:0007669"/>
    <property type="project" value="UniProtKB-KW"/>
</dbReference>
<dbReference type="CDD" id="cd05327">
    <property type="entry name" value="retinol-DH_like_SDR_c_like"/>
    <property type="match status" value="1"/>
</dbReference>
<accession>A0A1M6QZV6</accession>
<reference evidence="3 4" key="1">
    <citation type="submission" date="2016-11" db="EMBL/GenBank/DDBJ databases">
        <authorList>
            <person name="Jaros S."/>
            <person name="Januszkiewicz K."/>
            <person name="Wedrychowicz H."/>
        </authorList>
    </citation>
    <scope>NUCLEOTIDE SEQUENCE [LARGE SCALE GENOMIC DNA]</scope>
    <source>
        <strain evidence="3 4">CGMCC 4.5723</strain>
    </source>
</reference>
<dbReference type="STRING" id="758803.SAMN05421803_11692"/>
<keyword evidence="1" id="KW-0560">Oxidoreductase</keyword>
<comment type="similarity">
    <text evidence="2">Belongs to the short-chain dehydrogenases/reductases (SDR) family.</text>
</comment>
<dbReference type="Proteomes" id="UP000184452">
    <property type="component" value="Unassembled WGS sequence"/>
</dbReference>
<gene>
    <name evidence="3" type="ORF">SAMN05421803_11692</name>
</gene>
<name>A0A1M6QZV6_9ACTN</name>
<evidence type="ECO:0000313" key="3">
    <source>
        <dbReference type="EMBL" id="SHK25680.1"/>
    </source>
</evidence>
<dbReference type="PANTHER" id="PTHR43157:SF64">
    <property type="entry name" value="RETINOL DEHYDROGENASE 14"/>
    <property type="match status" value="1"/>
</dbReference>
<dbReference type="InterPro" id="IPR002347">
    <property type="entry name" value="SDR_fam"/>
</dbReference>
<keyword evidence="4" id="KW-1185">Reference proteome</keyword>
<dbReference type="Gene3D" id="3.40.50.720">
    <property type="entry name" value="NAD(P)-binding Rossmann-like Domain"/>
    <property type="match status" value="1"/>
</dbReference>
<proteinExistence type="inferred from homology"/>
<dbReference type="PRINTS" id="PR00081">
    <property type="entry name" value="GDHRDH"/>
</dbReference>
<evidence type="ECO:0000256" key="2">
    <source>
        <dbReference type="RuleBase" id="RU000363"/>
    </source>
</evidence>
<evidence type="ECO:0000313" key="4">
    <source>
        <dbReference type="Proteomes" id="UP000184452"/>
    </source>
</evidence>
<dbReference type="InterPro" id="IPR036291">
    <property type="entry name" value="NAD(P)-bd_dom_sf"/>
</dbReference>
<protein>
    <submittedName>
        <fullName evidence="3">NAD(P)-dependent dehydrogenase, short-chain alcohol dehydrogenase family</fullName>
    </submittedName>
</protein>